<sequence>MEDVRTRRGADIASDRHVVVANLKLKLKKNWKTGQTALQRFNTTFLRDTNKINEFKIALNNKFQALQDLLKEEETTMEDNWKGIKEALTSTCQEVLGLKKHHHKEWISIETLEEIKERKNEKTVINDSRTRAEKVQAQAEYIEANKQVKKSIRADKQKYVEKRRKKLQWKEI</sequence>
<name>A0A183PLW9_9TREM</name>
<proteinExistence type="predicted"/>
<keyword evidence="2" id="KW-1185">Reference proteome</keyword>
<reference evidence="1 2" key="1">
    <citation type="submission" date="2018-11" db="EMBL/GenBank/DDBJ databases">
        <authorList>
            <consortium name="Pathogen Informatics"/>
        </authorList>
    </citation>
    <scope>NUCLEOTIDE SEQUENCE [LARGE SCALE GENOMIC DNA]</scope>
    <source>
        <strain>Denwood</strain>
        <strain evidence="2">Zambia</strain>
    </source>
</reference>
<evidence type="ECO:0000313" key="1">
    <source>
        <dbReference type="EMBL" id="VDP68362.1"/>
    </source>
</evidence>
<evidence type="ECO:0000313" key="2">
    <source>
        <dbReference type="Proteomes" id="UP000269396"/>
    </source>
</evidence>
<dbReference type="AlphaFoldDB" id="A0A183PLW9"/>
<protein>
    <submittedName>
        <fullName evidence="1">Uncharacterized protein</fullName>
    </submittedName>
</protein>
<dbReference type="Proteomes" id="UP000269396">
    <property type="component" value="Unassembled WGS sequence"/>
</dbReference>
<accession>A0A183PLW9</accession>
<organism evidence="1 2">
    <name type="scientific">Schistosoma mattheei</name>
    <dbReference type="NCBI Taxonomy" id="31246"/>
    <lineage>
        <taxon>Eukaryota</taxon>
        <taxon>Metazoa</taxon>
        <taxon>Spiralia</taxon>
        <taxon>Lophotrochozoa</taxon>
        <taxon>Platyhelminthes</taxon>
        <taxon>Trematoda</taxon>
        <taxon>Digenea</taxon>
        <taxon>Strigeidida</taxon>
        <taxon>Schistosomatoidea</taxon>
        <taxon>Schistosomatidae</taxon>
        <taxon>Schistosoma</taxon>
    </lineage>
</organism>
<gene>
    <name evidence="1" type="ORF">SMTD_LOCUS15355</name>
</gene>
<dbReference type="EMBL" id="UZAL01035748">
    <property type="protein sequence ID" value="VDP68362.1"/>
    <property type="molecule type" value="Genomic_DNA"/>
</dbReference>